<feature type="region of interest" description="Disordered" evidence="1">
    <location>
        <begin position="120"/>
        <end position="141"/>
    </location>
</feature>
<keyword evidence="3" id="KW-1185">Reference proteome</keyword>
<name>A0ABM3V8C7_MUSDO</name>
<evidence type="ECO:0000313" key="4">
    <source>
        <dbReference type="RefSeq" id="XP_058982041.1"/>
    </source>
</evidence>
<feature type="domain" description="MADF" evidence="2">
    <location>
        <begin position="21"/>
        <end position="115"/>
    </location>
</feature>
<gene>
    <name evidence="4" type="primary">LOC101893312</name>
</gene>
<organism evidence="3 4">
    <name type="scientific">Musca domestica</name>
    <name type="common">House fly</name>
    <dbReference type="NCBI Taxonomy" id="7370"/>
    <lineage>
        <taxon>Eukaryota</taxon>
        <taxon>Metazoa</taxon>
        <taxon>Ecdysozoa</taxon>
        <taxon>Arthropoda</taxon>
        <taxon>Hexapoda</taxon>
        <taxon>Insecta</taxon>
        <taxon>Pterygota</taxon>
        <taxon>Neoptera</taxon>
        <taxon>Endopterygota</taxon>
        <taxon>Diptera</taxon>
        <taxon>Brachycera</taxon>
        <taxon>Muscomorpha</taxon>
        <taxon>Muscoidea</taxon>
        <taxon>Muscidae</taxon>
        <taxon>Musca</taxon>
    </lineage>
</organism>
<proteinExistence type="predicted"/>
<dbReference type="PANTHER" id="PTHR21505:SF8">
    <property type="entry name" value="DPT-YFP REPRESSOR BY OVEREXPRESSION, ISOFORM D-RELATED"/>
    <property type="match status" value="1"/>
</dbReference>
<dbReference type="RefSeq" id="XP_058982041.1">
    <property type="nucleotide sequence ID" value="XM_059126058.1"/>
</dbReference>
<evidence type="ECO:0000313" key="3">
    <source>
        <dbReference type="Proteomes" id="UP001652621"/>
    </source>
</evidence>
<dbReference type="SMART" id="SM00595">
    <property type="entry name" value="MADF"/>
    <property type="match status" value="1"/>
</dbReference>
<reference evidence="4" key="1">
    <citation type="submission" date="2025-08" db="UniProtKB">
        <authorList>
            <consortium name="RefSeq"/>
        </authorList>
    </citation>
    <scope>IDENTIFICATION</scope>
    <source>
        <strain evidence="4">Aabys</strain>
        <tissue evidence="4">Whole body</tissue>
    </source>
</reference>
<dbReference type="InterPro" id="IPR006578">
    <property type="entry name" value="MADF-dom"/>
</dbReference>
<dbReference type="PROSITE" id="PS51029">
    <property type="entry name" value="MADF"/>
    <property type="match status" value="1"/>
</dbReference>
<evidence type="ECO:0000256" key="1">
    <source>
        <dbReference type="SAM" id="MobiDB-lite"/>
    </source>
</evidence>
<dbReference type="GeneID" id="101893312"/>
<protein>
    <submittedName>
        <fullName evidence="4">Uncharacterized protein LOC101893312</fullName>
    </submittedName>
</protein>
<dbReference type="Proteomes" id="UP001652621">
    <property type="component" value="Unplaced"/>
</dbReference>
<accession>A0ABM3V8C7</accession>
<dbReference type="PANTHER" id="PTHR21505">
    <property type="entry name" value="MADF DOMAIN-CONTAINING PROTEIN-RELATED"/>
    <property type="match status" value="1"/>
</dbReference>
<sequence>MSSTPQRQTIHSIHNKEFWTEFFCLYESQPALWDVNHVNYKNRHVKCEAYDLMLEKLREIEPDSDREDVLRKINIFRTNYRRECARINNSLEEGRQYKSTLWYFDLLSFLQSETASRREERKRKLVDGSGEKSIMRKRRHPSTVLKTSDKHVLRRLKDNIIEYQPQMASTDHDFDYDKYEETDYDYVVENLSHALVDDDGGGVDSATKNDSTDIHDALQMKDEQFIEHTNGDGDNDDNSQADYEHEYQHYPMLDDVTSSCKTDLRTMRDVTLSNGLACSDGRNNKNTIILPDVAASLPQHSTIYDEYDSETSVDATASTGVVVDSMENLNSESQWSIKTLVPKQFKLKTIPKEQHIQVVPNNDNDPGASNSTNEKINNRSLMTNTPKYVRDVKTMTSKPINSSDTNNTMSLASEIMARSWAIQYDELTNEQKLLARKAINDILFDACMNQLVLDANGRVSTIDRTNNYESQKHTKSSGSTSEIREVENGSIYEQASSSTSSAPIALIRNNASSDPWLKFSASMSYSDKCSRTNPEKFSTWRNGCRPFACTMNCQCISAWHRPLNAVGNKSKMLSPIANRSSNIMPVVRLLMS</sequence>
<feature type="compositionally biased region" description="Basic and acidic residues" evidence="1">
    <location>
        <begin position="125"/>
        <end position="134"/>
    </location>
</feature>
<dbReference type="Pfam" id="PF10545">
    <property type="entry name" value="MADF_DNA_bdg"/>
    <property type="match status" value="1"/>
</dbReference>
<evidence type="ECO:0000259" key="2">
    <source>
        <dbReference type="PROSITE" id="PS51029"/>
    </source>
</evidence>
<feature type="region of interest" description="Disordered" evidence="1">
    <location>
        <begin position="466"/>
        <end position="485"/>
    </location>
</feature>